<proteinExistence type="predicted"/>
<dbReference type="SUPFAM" id="SSF57603">
    <property type="entry name" value="FnI-like domain"/>
    <property type="match status" value="1"/>
</dbReference>
<keyword evidence="1" id="KW-0812">Transmembrane</keyword>
<evidence type="ECO:0000313" key="3">
    <source>
        <dbReference type="Proteomes" id="UP000292052"/>
    </source>
</evidence>
<keyword evidence="1" id="KW-1133">Transmembrane helix</keyword>
<keyword evidence="3" id="KW-1185">Reference proteome</keyword>
<reference evidence="2 3" key="1">
    <citation type="submission" date="2017-03" db="EMBL/GenBank/DDBJ databases">
        <title>Genome of the blue death feigning beetle - Asbolus verrucosus.</title>
        <authorList>
            <person name="Rider S.D."/>
        </authorList>
    </citation>
    <scope>NUCLEOTIDE SEQUENCE [LARGE SCALE GENOMIC DNA]</scope>
    <source>
        <strain evidence="2">Butters</strain>
        <tissue evidence="2">Head and leg muscle</tissue>
    </source>
</reference>
<comment type="caution">
    <text evidence="2">The sequence shown here is derived from an EMBL/GenBank/DDBJ whole genome shotgun (WGS) entry which is preliminary data.</text>
</comment>
<protein>
    <recommendedName>
        <fullName evidence="4">VWFC domain-containing protein</fullName>
    </recommendedName>
</protein>
<dbReference type="OrthoDB" id="365605at2759"/>
<organism evidence="2 3">
    <name type="scientific">Asbolus verrucosus</name>
    <name type="common">Desert ironclad beetle</name>
    <dbReference type="NCBI Taxonomy" id="1661398"/>
    <lineage>
        <taxon>Eukaryota</taxon>
        <taxon>Metazoa</taxon>
        <taxon>Ecdysozoa</taxon>
        <taxon>Arthropoda</taxon>
        <taxon>Hexapoda</taxon>
        <taxon>Insecta</taxon>
        <taxon>Pterygota</taxon>
        <taxon>Neoptera</taxon>
        <taxon>Endopterygota</taxon>
        <taxon>Coleoptera</taxon>
        <taxon>Polyphaga</taxon>
        <taxon>Cucujiformia</taxon>
        <taxon>Tenebrionidae</taxon>
        <taxon>Pimeliinae</taxon>
        <taxon>Asbolus</taxon>
    </lineage>
</organism>
<dbReference type="AlphaFoldDB" id="A0A482VPR0"/>
<accession>A0A482VPR0</accession>
<dbReference type="EMBL" id="QDEB01077410">
    <property type="protein sequence ID" value="RZC34706.1"/>
    <property type="molecule type" value="Genomic_DNA"/>
</dbReference>
<name>A0A482VPR0_ASBVE</name>
<feature type="transmembrane region" description="Helical" evidence="1">
    <location>
        <begin position="216"/>
        <end position="235"/>
    </location>
</feature>
<evidence type="ECO:0000256" key="1">
    <source>
        <dbReference type="SAM" id="Phobius"/>
    </source>
</evidence>
<dbReference type="Proteomes" id="UP000292052">
    <property type="component" value="Unassembled WGS sequence"/>
</dbReference>
<feature type="non-terminal residue" evidence="2">
    <location>
        <position position="323"/>
    </location>
</feature>
<evidence type="ECO:0008006" key="4">
    <source>
        <dbReference type="Google" id="ProtNLM"/>
    </source>
</evidence>
<keyword evidence="1" id="KW-0472">Membrane</keyword>
<gene>
    <name evidence="2" type="ORF">BDFB_009390</name>
</gene>
<evidence type="ECO:0000313" key="2">
    <source>
        <dbReference type="EMBL" id="RZC34706.1"/>
    </source>
</evidence>
<sequence length="323" mass="37890">MTSATSEVKFMKMENLLRIVYHHHLVIRHVFAQNMVEKQNLRVLFWIVPNGLEYQPNPDLLLMIIRNVWSMVLNIKKVNGFIPKIHVCIAFAKKDSKENMKNHFVKDRVVEYNLGDVQEQMFKVDDVCKFGDKTLKVGQRFEKINVETSFGQKIEKITCECLKIVTNLELCFMKIWIVLQFIIPNHVRSNINVKIGNKWTLINVIIIEKAMIIKKYFQIQVILVIIIVFAINITITPFENLATCVFNNEKYHEGQRFNLQDSCHDCICQKGFTNKIEKPFCKRRACSIQLQWSFIDKIQKYCAPFYGKVSENDALCCPLDWIC</sequence>